<dbReference type="AlphaFoldDB" id="A0A4R0IBE6"/>
<dbReference type="Gene3D" id="1.10.510.10">
    <property type="entry name" value="Transferase(Phosphotransferase) domain 1"/>
    <property type="match status" value="1"/>
</dbReference>
<accession>A0A4R0IBE6</accession>
<reference evidence="2 3" key="1">
    <citation type="submission" date="2019-02" db="EMBL/GenBank/DDBJ databases">
        <title>Kribbella capetownensis sp. nov. and Kribbella speibonae sp. nov., isolated from soil.</title>
        <authorList>
            <person name="Curtis S.M."/>
            <person name="Norton I."/>
            <person name="Everest G.J."/>
            <person name="Meyers P.R."/>
        </authorList>
    </citation>
    <scope>NUCLEOTIDE SEQUENCE [LARGE SCALE GENOMIC DNA]</scope>
    <source>
        <strain evidence="2 3">YM55</strain>
    </source>
</reference>
<gene>
    <name evidence="2" type="ORF">E0H92_42515</name>
</gene>
<dbReference type="Pfam" id="PF01636">
    <property type="entry name" value="APH"/>
    <property type="match status" value="1"/>
</dbReference>
<comment type="caution">
    <text evidence="2">The sequence shown here is derived from an EMBL/GenBank/DDBJ whole genome shotgun (WGS) entry which is preliminary data.</text>
</comment>
<name>A0A4R0IBE6_9ACTN</name>
<evidence type="ECO:0000259" key="1">
    <source>
        <dbReference type="Pfam" id="PF01636"/>
    </source>
</evidence>
<dbReference type="InterPro" id="IPR011009">
    <property type="entry name" value="Kinase-like_dom_sf"/>
</dbReference>
<dbReference type="GO" id="GO:0016740">
    <property type="term" value="F:transferase activity"/>
    <property type="evidence" value="ECO:0007669"/>
    <property type="project" value="UniProtKB-KW"/>
</dbReference>
<dbReference type="Proteomes" id="UP000294225">
    <property type="component" value="Unassembled WGS sequence"/>
</dbReference>
<dbReference type="InterPro" id="IPR002575">
    <property type="entry name" value="Aminoglycoside_PTrfase"/>
</dbReference>
<dbReference type="SUPFAM" id="SSF56112">
    <property type="entry name" value="Protein kinase-like (PK-like)"/>
    <property type="match status" value="1"/>
</dbReference>
<proteinExistence type="predicted"/>
<evidence type="ECO:0000313" key="3">
    <source>
        <dbReference type="Proteomes" id="UP000294225"/>
    </source>
</evidence>
<sequence>MTTLSSGERDRLDTALRDIASAAGIDPAGAVLLRYTMNAVYKLPAANLVLRIAPVANRLTVHRVTRIALRLAELDLPTVRLAPGLQEPIETSGWAATAWTYLPQISGQRHRHAELARPLLAFHSLNDLGFSLPQWDPISRAQSRLETAAAARDGELSYLQTWASDQVGLGLSDLVGWLRDRVRSVRASAESTEWLLPTAVIHGDAHVGNLLTDARGQSVLCDLDSVSIGPPEWDLVPAAHGVERFGDPREQYDDLRAAYGFDLLSSHTWPTLRSIRELQIVTSVIGGLPGRPDVAEELAHRLRSLIAGDAATWHRYQ</sequence>
<dbReference type="RefSeq" id="WP_131500291.1">
    <property type="nucleotide sequence ID" value="NZ_SJKC01000009.1"/>
</dbReference>
<keyword evidence="2" id="KW-0808">Transferase</keyword>
<evidence type="ECO:0000313" key="2">
    <source>
        <dbReference type="EMBL" id="TCC29687.1"/>
    </source>
</evidence>
<organism evidence="2 3">
    <name type="scientific">Kribbella speibonae</name>
    <dbReference type="NCBI Taxonomy" id="1572660"/>
    <lineage>
        <taxon>Bacteria</taxon>
        <taxon>Bacillati</taxon>
        <taxon>Actinomycetota</taxon>
        <taxon>Actinomycetes</taxon>
        <taxon>Propionibacteriales</taxon>
        <taxon>Kribbellaceae</taxon>
        <taxon>Kribbella</taxon>
    </lineage>
</organism>
<dbReference type="EMBL" id="SJKC01000009">
    <property type="protein sequence ID" value="TCC29687.1"/>
    <property type="molecule type" value="Genomic_DNA"/>
</dbReference>
<protein>
    <submittedName>
        <fullName evidence="2">Aminoglycoside phosphotransferase family protein</fullName>
    </submittedName>
</protein>
<feature type="domain" description="Aminoglycoside phosphotransferase" evidence="1">
    <location>
        <begin position="47"/>
        <end position="263"/>
    </location>
</feature>